<gene>
    <name evidence="1" type="ORF">GCM10023340_32330</name>
</gene>
<name>A0ABP9PU72_9ACTN</name>
<dbReference type="RefSeq" id="WP_345460804.1">
    <property type="nucleotide sequence ID" value="NZ_BAABKG010000004.1"/>
</dbReference>
<keyword evidence="2" id="KW-1185">Reference proteome</keyword>
<dbReference type="Proteomes" id="UP001500221">
    <property type="component" value="Unassembled WGS sequence"/>
</dbReference>
<dbReference type="EMBL" id="BAABKG010000004">
    <property type="protein sequence ID" value="GAA5152280.1"/>
    <property type="molecule type" value="Genomic_DNA"/>
</dbReference>
<proteinExistence type="predicted"/>
<organism evidence="1 2">
    <name type="scientific">Nocardioides marinquilinus</name>
    <dbReference type="NCBI Taxonomy" id="1210400"/>
    <lineage>
        <taxon>Bacteria</taxon>
        <taxon>Bacillati</taxon>
        <taxon>Actinomycetota</taxon>
        <taxon>Actinomycetes</taxon>
        <taxon>Propionibacteriales</taxon>
        <taxon>Nocardioidaceae</taxon>
        <taxon>Nocardioides</taxon>
    </lineage>
</organism>
<reference evidence="2" key="1">
    <citation type="journal article" date="2019" name="Int. J. Syst. Evol. Microbiol.">
        <title>The Global Catalogue of Microorganisms (GCM) 10K type strain sequencing project: providing services to taxonomists for standard genome sequencing and annotation.</title>
        <authorList>
            <consortium name="The Broad Institute Genomics Platform"/>
            <consortium name="The Broad Institute Genome Sequencing Center for Infectious Disease"/>
            <person name="Wu L."/>
            <person name="Ma J."/>
        </authorList>
    </citation>
    <scope>NUCLEOTIDE SEQUENCE [LARGE SCALE GENOMIC DNA]</scope>
    <source>
        <strain evidence="2">JCM 18459</strain>
    </source>
</reference>
<comment type="caution">
    <text evidence="1">The sequence shown here is derived from an EMBL/GenBank/DDBJ whole genome shotgun (WGS) entry which is preliminary data.</text>
</comment>
<sequence>MNLPEQPPTFRRPAATDRPWWWRCERADGEPVDLATVPDHAALADQRFATQADAESWVGETWPDLAAAGVDQVTLLEHDRPVYGPMSLHA</sequence>
<protein>
    <submittedName>
        <fullName evidence="1">Uncharacterized protein</fullName>
    </submittedName>
</protein>
<evidence type="ECO:0000313" key="1">
    <source>
        <dbReference type="EMBL" id="GAA5152280.1"/>
    </source>
</evidence>
<accession>A0ABP9PU72</accession>
<evidence type="ECO:0000313" key="2">
    <source>
        <dbReference type="Proteomes" id="UP001500221"/>
    </source>
</evidence>